<dbReference type="Proteomes" id="UP000585638">
    <property type="component" value="Unassembled WGS sequence"/>
</dbReference>
<dbReference type="PROSITE" id="PS50977">
    <property type="entry name" value="HTH_TETR_2"/>
    <property type="match status" value="1"/>
</dbReference>
<organism evidence="4 5">
    <name type="scientific">Kutzneria kofuensis</name>
    <dbReference type="NCBI Taxonomy" id="103725"/>
    <lineage>
        <taxon>Bacteria</taxon>
        <taxon>Bacillati</taxon>
        <taxon>Actinomycetota</taxon>
        <taxon>Actinomycetes</taxon>
        <taxon>Pseudonocardiales</taxon>
        <taxon>Pseudonocardiaceae</taxon>
        <taxon>Kutzneria</taxon>
    </lineage>
</organism>
<dbReference type="Pfam" id="PF00440">
    <property type="entry name" value="TetR_N"/>
    <property type="match status" value="1"/>
</dbReference>
<dbReference type="SUPFAM" id="SSF46689">
    <property type="entry name" value="Homeodomain-like"/>
    <property type="match status" value="1"/>
</dbReference>
<dbReference type="RefSeq" id="WP_184863915.1">
    <property type="nucleotide sequence ID" value="NZ_BAAAWY010000001.1"/>
</dbReference>
<accession>A0A7W9NI95</accession>
<dbReference type="InterPro" id="IPR050109">
    <property type="entry name" value="HTH-type_TetR-like_transc_reg"/>
</dbReference>
<reference evidence="4 5" key="1">
    <citation type="submission" date="2020-08" db="EMBL/GenBank/DDBJ databases">
        <title>Sequencing the genomes of 1000 actinobacteria strains.</title>
        <authorList>
            <person name="Klenk H.-P."/>
        </authorList>
    </citation>
    <scope>NUCLEOTIDE SEQUENCE [LARGE SCALE GENOMIC DNA]</scope>
    <source>
        <strain evidence="4 5">DSM 43851</strain>
    </source>
</reference>
<dbReference type="InterPro" id="IPR001647">
    <property type="entry name" value="HTH_TetR"/>
</dbReference>
<keyword evidence="5" id="KW-1185">Reference proteome</keyword>
<gene>
    <name evidence="4" type="ORF">BJ998_004094</name>
</gene>
<dbReference type="GO" id="GO:0003700">
    <property type="term" value="F:DNA-binding transcription factor activity"/>
    <property type="evidence" value="ECO:0007669"/>
    <property type="project" value="TreeGrafter"/>
</dbReference>
<dbReference type="Pfam" id="PF17940">
    <property type="entry name" value="TetR_C_31"/>
    <property type="match status" value="1"/>
</dbReference>
<dbReference type="InterPro" id="IPR041583">
    <property type="entry name" value="TetR_C_31"/>
</dbReference>
<dbReference type="Gene3D" id="1.10.357.10">
    <property type="entry name" value="Tetracycline Repressor, domain 2"/>
    <property type="match status" value="1"/>
</dbReference>
<evidence type="ECO:0000256" key="1">
    <source>
        <dbReference type="ARBA" id="ARBA00023125"/>
    </source>
</evidence>
<dbReference type="InterPro" id="IPR009057">
    <property type="entry name" value="Homeodomain-like_sf"/>
</dbReference>
<proteinExistence type="predicted"/>
<dbReference type="AlphaFoldDB" id="A0A7W9NI95"/>
<dbReference type="PANTHER" id="PTHR30055:SF231">
    <property type="entry name" value="TRANSCRIPTIONAL REGULATORY PROTEIN (PROBABLY DEOR-FAMILY)-RELATED"/>
    <property type="match status" value="1"/>
</dbReference>
<sequence>MTAASTPKGERRRQELVAAAAALLTEGGFDAVRHRAVAERAGLPLASTTYYFDSLDELVEAAVEYNGRAELDAGRERLAKLLAGEPMDVIEFALDLLVKDSDSQAVMLRYERLVGTGRRPYLRPLMRRLGTELQQLLLDILTAGGFRMDAERVNQLISVVDGAVVNALIELHPDPRAAARRMLLSVMPDLRQPGSD</sequence>
<dbReference type="GO" id="GO:0000976">
    <property type="term" value="F:transcription cis-regulatory region binding"/>
    <property type="evidence" value="ECO:0007669"/>
    <property type="project" value="TreeGrafter"/>
</dbReference>
<comment type="caution">
    <text evidence="4">The sequence shown here is derived from an EMBL/GenBank/DDBJ whole genome shotgun (WGS) entry which is preliminary data.</text>
</comment>
<feature type="domain" description="HTH tetR-type" evidence="3">
    <location>
        <begin position="10"/>
        <end position="70"/>
    </location>
</feature>
<dbReference type="PRINTS" id="PR00455">
    <property type="entry name" value="HTHTETR"/>
</dbReference>
<evidence type="ECO:0000313" key="4">
    <source>
        <dbReference type="EMBL" id="MBB5892898.1"/>
    </source>
</evidence>
<dbReference type="EMBL" id="JACHIR010000001">
    <property type="protein sequence ID" value="MBB5892898.1"/>
    <property type="molecule type" value="Genomic_DNA"/>
</dbReference>
<protein>
    <submittedName>
        <fullName evidence="4">DNA-binding transcriptional regulator YbjK</fullName>
    </submittedName>
</protein>
<keyword evidence="1 2" id="KW-0238">DNA-binding</keyword>
<dbReference type="PANTHER" id="PTHR30055">
    <property type="entry name" value="HTH-TYPE TRANSCRIPTIONAL REGULATOR RUTR"/>
    <property type="match status" value="1"/>
</dbReference>
<evidence type="ECO:0000259" key="3">
    <source>
        <dbReference type="PROSITE" id="PS50977"/>
    </source>
</evidence>
<evidence type="ECO:0000256" key="2">
    <source>
        <dbReference type="PROSITE-ProRule" id="PRU00335"/>
    </source>
</evidence>
<name>A0A7W9NI95_9PSEU</name>
<feature type="DNA-binding region" description="H-T-H motif" evidence="2">
    <location>
        <begin position="33"/>
        <end position="52"/>
    </location>
</feature>
<evidence type="ECO:0000313" key="5">
    <source>
        <dbReference type="Proteomes" id="UP000585638"/>
    </source>
</evidence>